<reference evidence="2 3" key="1">
    <citation type="journal article" date="2010" name="Cell">
        <title>The genome of Naegleria gruberi illuminates early eukaryotic versatility.</title>
        <authorList>
            <person name="Fritz-Laylin L.K."/>
            <person name="Prochnik S.E."/>
            <person name="Ginger M.L."/>
            <person name="Dacks J.B."/>
            <person name="Carpenter M.L."/>
            <person name="Field M.C."/>
            <person name="Kuo A."/>
            <person name="Paredez A."/>
            <person name="Chapman J."/>
            <person name="Pham J."/>
            <person name="Shu S."/>
            <person name="Neupane R."/>
            <person name="Cipriano M."/>
            <person name="Mancuso J."/>
            <person name="Tu H."/>
            <person name="Salamov A."/>
            <person name="Lindquist E."/>
            <person name="Shapiro H."/>
            <person name="Lucas S."/>
            <person name="Grigoriev I.V."/>
            <person name="Cande W.Z."/>
            <person name="Fulton C."/>
            <person name="Rokhsar D.S."/>
            <person name="Dawson S.C."/>
        </authorList>
    </citation>
    <scope>NUCLEOTIDE SEQUENCE [LARGE SCALE GENOMIC DNA]</scope>
    <source>
        <strain evidence="2 3">NEG-M</strain>
    </source>
</reference>
<dbReference type="EMBL" id="GG738900">
    <property type="protein sequence ID" value="EFC39397.1"/>
    <property type="molecule type" value="Genomic_DNA"/>
</dbReference>
<dbReference type="InterPro" id="IPR052058">
    <property type="entry name" value="Alcohol_O-acetyltransferase"/>
</dbReference>
<feature type="region of interest" description="Disordered" evidence="1">
    <location>
        <begin position="319"/>
        <end position="354"/>
    </location>
</feature>
<dbReference type="InterPro" id="IPR023213">
    <property type="entry name" value="CAT-like_dom_sf"/>
</dbReference>
<dbReference type="RefSeq" id="XP_002672141.1">
    <property type="nucleotide sequence ID" value="XM_002672095.1"/>
</dbReference>
<accession>D2VUX8</accession>
<organism evidence="3">
    <name type="scientific">Naegleria gruberi</name>
    <name type="common">Amoeba</name>
    <dbReference type="NCBI Taxonomy" id="5762"/>
    <lineage>
        <taxon>Eukaryota</taxon>
        <taxon>Discoba</taxon>
        <taxon>Heterolobosea</taxon>
        <taxon>Tetramitia</taxon>
        <taxon>Eutetramitia</taxon>
        <taxon>Vahlkampfiidae</taxon>
        <taxon>Naegleria</taxon>
    </lineage>
</organism>
<evidence type="ECO:0000313" key="3">
    <source>
        <dbReference type="Proteomes" id="UP000006671"/>
    </source>
</evidence>
<proteinExistence type="predicted"/>
<dbReference type="OMA" id="ASSIMEC"/>
<dbReference type="Proteomes" id="UP000006671">
    <property type="component" value="Unassembled WGS sequence"/>
</dbReference>
<dbReference type="OrthoDB" id="10391189at2759"/>
<dbReference type="PANTHER" id="PTHR28037">
    <property type="entry name" value="ALCOHOL O-ACETYLTRANSFERASE 1-RELATED"/>
    <property type="match status" value="1"/>
</dbReference>
<dbReference type="InParanoid" id="D2VUX8"/>
<evidence type="ECO:0000313" key="2">
    <source>
        <dbReference type="EMBL" id="EFC39397.1"/>
    </source>
</evidence>
<gene>
    <name evidence="2" type="ORF">NAEGRDRAFT_72822</name>
</gene>
<dbReference type="SUPFAM" id="SSF52777">
    <property type="entry name" value="CoA-dependent acyltransferases"/>
    <property type="match status" value="1"/>
</dbReference>
<dbReference type="VEuPathDB" id="AmoebaDB:NAEGRDRAFT_72822"/>
<evidence type="ECO:0000256" key="1">
    <source>
        <dbReference type="SAM" id="MobiDB-lite"/>
    </source>
</evidence>
<keyword evidence="3" id="KW-1185">Reference proteome</keyword>
<name>D2VUX8_NAEGR</name>
<dbReference type="Gene3D" id="3.30.559.10">
    <property type="entry name" value="Chloramphenicol acetyltransferase-like domain"/>
    <property type="match status" value="1"/>
</dbReference>
<dbReference type="PANTHER" id="PTHR28037:SF1">
    <property type="entry name" value="ALCOHOL O-ACETYLTRANSFERASE 1-RELATED"/>
    <property type="match status" value="1"/>
</dbReference>
<dbReference type="AlphaFoldDB" id="D2VUX8"/>
<sequence length="656" mass="75097">MTLKQHNKEIAIHHHNHHSEEDLERIYKNFIPIPFSSALRERLQLLSLNPPIGCVETTLSEQYYFHRINDKNFLGHHNLVLAADIIPKSVKLQEGTQDDIEIVRAEGEKLKEKCKKCIDILKYRHPMLCAIPTLKDKLKKKINSKISSHSDNIEKVLHEIWTKEIVQSRGTIQFEIVDQITVDIQVLLDENSINPDNIEIENEEELVKLLINHEIIHSWDILRDPNSVQAMWRLTITKSKHTDGKWVCCFTFFHALCDATSIKIFLEEFASLFDYMYGEVQLVDVEKELMEVKRKALENIHSLLPPSPIQILEMLKSKTAPQKKKNDQSPTETSSSTSSSTSSTPTHHHAESDIPKKLGKLGGLLFYSRFVSQVISYNGLSPIISFPLKSPYPEPAQTKVLIRHTSKLTLTKLIEKTKTLDLTVTAIVQSIGCLAWVLSSRSYNEKAREKTTFGFTNTITVDFREGILLPLGKPKDIFRNYSSALLSTTRLHIPQNISPNNESDIDKLIEIILDGSYQTRNCLNKKYHDTLSTYQIVHKFLKFDISKKESFQMVFSNIGKLENLTGQNVRFELISAAYSAIGNTNGISNIFYTNSRTGELIFSICYPESVHYEHVQRYLENMMTCLELFANHTLSPLLLRKTETKDIATTPVKPHQ</sequence>
<protein>
    <submittedName>
        <fullName evidence="2">Predicted protein</fullName>
    </submittedName>
</protein>
<dbReference type="KEGG" id="ngr:NAEGRDRAFT_72822"/>
<dbReference type="GeneID" id="8854047"/>
<feature type="compositionally biased region" description="Low complexity" evidence="1">
    <location>
        <begin position="329"/>
        <end position="345"/>
    </location>
</feature>